<feature type="region of interest" description="Disordered" evidence="1">
    <location>
        <begin position="1"/>
        <end position="50"/>
    </location>
</feature>
<feature type="region of interest" description="Disordered" evidence="1">
    <location>
        <begin position="111"/>
        <end position="168"/>
    </location>
</feature>
<dbReference type="VEuPathDB" id="FungiDB:MCYG_02588"/>
<protein>
    <recommendedName>
        <fullName evidence="2">Extracellular mutant protein 11 C-terminal domain-containing protein</fullName>
    </recommendedName>
</protein>
<dbReference type="GO" id="GO:0070860">
    <property type="term" value="C:RNA polymerase I core factor complex"/>
    <property type="evidence" value="ECO:0007669"/>
    <property type="project" value="TreeGrafter"/>
</dbReference>
<dbReference type="InterPro" id="IPR029178">
    <property type="entry name" value="Ecm11_C"/>
</dbReference>
<dbReference type="GO" id="GO:0017025">
    <property type="term" value="F:TBP-class protein binding"/>
    <property type="evidence" value="ECO:0007669"/>
    <property type="project" value="TreeGrafter"/>
</dbReference>
<feature type="domain" description="Extracellular mutant protein 11 C-terminal" evidence="2">
    <location>
        <begin position="384"/>
        <end position="514"/>
    </location>
</feature>
<dbReference type="OMA" id="WEDCGDQ"/>
<organism evidence="3 4">
    <name type="scientific">Arthroderma otae (strain ATCC MYA-4605 / CBS 113480)</name>
    <name type="common">Microsporum canis</name>
    <dbReference type="NCBI Taxonomy" id="554155"/>
    <lineage>
        <taxon>Eukaryota</taxon>
        <taxon>Fungi</taxon>
        <taxon>Dikarya</taxon>
        <taxon>Ascomycota</taxon>
        <taxon>Pezizomycotina</taxon>
        <taxon>Eurotiomycetes</taxon>
        <taxon>Eurotiomycetidae</taxon>
        <taxon>Onygenales</taxon>
        <taxon>Arthrodermataceae</taxon>
        <taxon>Microsporum</taxon>
    </lineage>
</organism>
<dbReference type="STRING" id="554155.C5FG84"/>
<dbReference type="RefSeq" id="XP_002849654.1">
    <property type="nucleotide sequence ID" value="XM_002849608.1"/>
</dbReference>
<dbReference type="OrthoDB" id="2159786at2759"/>
<dbReference type="AlphaFoldDB" id="C5FG84"/>
<dbReference type="Proteomes" id="UP000002035">
    <property type="component" value="Unassembled WGS sequence"/>
</dbReference>
<keyword evidence="4" id="KW-1185">Reference proteome</keyword>
<reference evidence="4" key="1">
    <citation type="journal article" date="2012" name="MBio">
        <title>Comparative genome analysis of Trichophyton rubrum and related dermatophytes reveals candidate genes involved in infection.</title>
        <authorList>
            <person name="Martinez D.A."/>
            <person name="Oliver B.G."/>
            <person name="Graeser Y."/>
            <person name="Goldberg J.M."/>
            <person name="Li W."/>
            <person name="Martinez-Rossi N.M."/>
            <person name="Monod M."/>
            <person name="Shelest E."/>
            <person name="Barton R.C."/>
            <person name="Birch E."/>
            <person name="Brakhage A.A."/>
            <person name="Chen Z."/>
            <person name="Gurr S.J."/>
            <person name="Heiman D."/>
            <person name="Heitman J."/>
            <person name="Kosti I."/>
            <person name="Rossi A."/>
            <person name="Saif S."/>
            <person name="Samalova M."/>
            <person name="Saunders C.W."/>
            <person name="Shea T."/>
            <person name="Summerbell R.C."/>
            <person name="Xu J."/>
            <person name="Young S."/>
            <person name="Zeng Q."/>
            <person name="Birren B.W."/>
            <person name="Cuomo C.A."/>
            <person name="White T.C."/>
        </authorList>
    </citation>
    <scope>NUCLEOTIDE SEQUENCE [LARGE SCALE GENOMIC DNA]</scope>
    <source>
        <strain evidence="4">ATCC MYA-4605 / CBS 113480</strain>
    </source>
</reference>
<sequence>MRVSDFVQASRDSNGVQTKQQLKPVKISRERQADMARISPPPTQLTGFNHPLINRKRRNLSQENTAPYVPLNEPPHVANTNEREGPGDLFDTDLEGVDDSTTIGSVLRETEAGSVTGNPHSTREDTNLPDTDLALKNGGYKSITERIKELDSDDEEDDNEKRSDYQISHRGITELDELAEENINHINRELGSNLDVTNNHSSRETLSWQKIEAILREDSSSPTRKVDDGGICQTSARVAYAPTAKENYENGTVPASLVPQNSHLEVPKITPRPVAQRLSTRNRFAARPHFAAPDPYSGHNEGVDNVIENDSVRQQLQNSVDDQYSTHNRGTFDTATNLSTMDYSDDDGFEEMVHHEEHTSLQSPHLSTVSAASSKRPLSNFISDYPRNILETKSFSDLQAEGFDYNPIPAQPLFQHDTHLSLKDKLLRVKNFTDDQRRAFFSSVTLSEWEECGDLLVEEFCQILQKSKGARQTRRKVAAIFEAEIKRRHDAVEYDGKSIKNRLEDMRAGGIGVLRGKIP</sequence>
<name>C5FG84_ARTOC</name>
<evidence type="ECO:0000259" key="2">
    <source>
        <dbReference type="Pfam" id="PF15463"/>
    </source>
</evidence>
<evidence type="ECO:0000313" key="3">
    <source>
        <dbReference type="EMBL" id="EEQ29769.1"/>
    </source>
</evidence>
<dbReference type="EMBL" id="DS995702">
    <property type="protein sequence ID" value="EEQ29769.1"/>
    <property type="molecule type" value="Genomic_DNA"/>
</dbReference>
<dbReference type="HOGENOM" id="CLU_524753_0_0_1"/>
<proteinExistence type="predicted"/>
<dbReference type="PANTHER" id="PTHR28244">
    <property type="entry name" value="RNA POLYMERASE I-SPECIFIC TRANSCRIPTION INITIATION FACTOR RRN11"/>
    <property type="match status" value="1"/>
</dbReference>
<dbReference type="GeneID" id="9222704"/>
<dbReference type="eggNOG" id="ENOG502STPQ">
    <property type="taxonomic scope" value="Eukaryota"/>
</dbReference>
<feature type="compositionally biased region" description="Polar residues" evidence="1">
    <location>
        <begin position="10"/>
        <end position="21"/>
    </location>
</feature>
<evidence type="ECO:0000256" key="1">
    <source>
        <dbReference type="SAM" id="MobiDB-lite"/>
    </source>
</evidence>
<dbReference type="InterPro" id="IPR053029">
    <property type="entry name" value="RNA_pol_I-specific_init_factor"/>
</dbReference>
<accession>C5FG84</accession>
<dbReference type="Pfam" id="PF15463">
    <property type="entry name" value="ECM11"/>
    <property type="match status" value="1"/>
</dbReference>
<dbReference type="GO" id="GO:0001164">
    <property type="term" value="F:RNA polymerase I core promoter sequence-specific DNA binding"/>
    <property type="evidence" value="ECO:0007669"/>
    <property type="project" value="TreeGrafter"/>
</dbReference>
<gene>
    <name evidence="3" type="ORF">MCYG_02588</name>
</gene>
<dbReference type="PANTHER" id="PTHR28244:SF1">
    <property type="entry name" value="RNA POLYMERASE I-SPECIFIC TRANSCRIPTION INITIATION FACTOR RRN11"/>
    <property type="match status" value="1"/>
</dbReference>
<evidence type="ECO:0000313" key="4">
    <source>
        <dbReference type="Proteomes" id="UP000002035"/>
    </source>
</evidence>
<dbReference type="GO" id="GO:0042790">
    <property type="term" value="P:nucleolar large rRNA transcription by RNA polymerase I"/>
    <property type="evidence" value="ECO:0007669"/>
    <property type="project" value="TreeGrafter"/>
</dbReference>